<dbReference type="InterPro" id="IPR050742">
    <property type="entry name" value="Helicase_Restrict-Modif_Enz"/>
</dbReference>
<dbReference type="GO" id="GO:0003677">
    <property type="term" value="F:DNA binding"/>
    <property type="evidence" value="ECO:0007669"/>
    <property type="project" value="InterPro"/>
</dbReference>
<comment type="caution">
    <text evidence="3">The sequence shown here is derived from an EMBL/GenBank/DDBJ whole genome shotgun (WGS) entry which is preliminary data.</text>
</comment>
<organism evidence="3 4">
    <name type="scientific">Paramagnetospirillum marisnigri</name>
    <dbReference type="NCBI Taxonomy" id="1285242"/>
    <lineage>
        <taxon>Bacteria</taxon>
        <taxon>Pseudomonadati</taxon>
        <taxon>Pseudomonadota</taxon>
        <taxon>Alphaproteobacteria</taxon>
        <taxon>Rhodospirillales</taxon>
        <taxon>Magnetospirillaceae</taxon>
        <taxon>Paramagnetospirillum</taxon>
    </lineage>
</organism>
<dbReference type="InterPro" id="IPR014001">
    <property type="entry name" value="Helicase_ATP-bd"/>
</dbReference>
<dbReference type="AlphaFoldDB" id="A0A178MT59"/>
<dbReference type="EMBL" id="LWQT01000041">
    <property type="protein sequence ID" value="OAN53011.1"/>
    <property type="molecule type" value="Genomic_DNA"/>
</dbReference>
<dbReference type="Pfam" id="PF00271">
    <property type="entry name" value="Helicase_C"/>
    <property type="match status" value="1"/>
</dbReference>
<keyword evidence="3" id="KW-0067">ATP-binding</keyword>
<dbReference type="Pfam" id="PF04851">
    <property type="entry name" value="ResIII"/>
    <property type="match status" value="1"/>
</dbReference>
<keyword evidence="3" id="KW-0547">Nucleotide-binding</keyword>
<dbReference type="InterPro" id="IPR027417">
    <property type="entry name" value="P-loop_NTPase"/>
</dbReference>
<dbReference type="STRING" id="1285242.A6A04_14950"/>
<dbReference type="Proteomes" id="UP000078428">
    <property type="component" value="Unassembled WGS sequence"/>
</dbReference>
<keyword evidence="4" id="KW-1185">Reference proteome</keyword>
<dbReference type="PANTHER" id="PTHR47396">
    <property type="entry name" value="TYPE I RESTRICTION ENZYME ECOKI R PROTEIN"/>
    <property type="match status" value="1"/>
</dbReference>
<dbReference type="RefSeq" id="WP_068490488.1">
    <property type="nucleotide sequence ID" value="NZ_LWQT01000041.1"/>
</dbReference>
<dbReference type="InterPro" id="IPR001650">
    <property type="entry name" value="Helicase_C-like"/>
</dbReference>
<feature type="domain" description="Helicase C-terminal" evidence="2">
    <location>
        <begin position="234"/>
        <end position="383"/>
    </location>
</feature>
<dbReference type="PROSITE" id="PS51194">
    <property type="entry name" value="HELICASE_CTER"/>
    <property type="match status" value="1"/>
</dbReference>
<dbReference type="GO" id="GO:0005829">
    <property type="term" value="C:cytosol"/>
    <property type="evidence" value="ECO:0007669"/>
    <property type="project" value="TreeGrafter"/>
</dbReference>
<evidence type="ECO:0000259" key="2">
    <source>
        <dbReference type="PROSITE" id="PS51194"/>
    </source>
</evidence>
<sequence>MLTLRPYQQAAITAIYDYFGRKSGHPLIVIPTAGGKALVLSAFIKEVLENWPDQRILVVTHVRELIAQNYAELIGLWPDAPAGIYSAGLGKRDLGARILFAGIQSIHKRAYDIQQCDLVLIDEAHLIPCASDTMYRRFLDTLARINPHLKVIGFTATPYRLDSGMLHEGGGALFTDIAYEVSVRDLIDAGFLCPLVSKSAATKLDVTGVGSRGGEFIPSQLQAAVDKDSITRAAIDEVVAYGQDRRSWLAFCSGVEHAEHVAQAIRDRGFSCATIFGDTPKGERDRIIVAFKRGEIRALASMGVLTTGFNAPAVDLIAMLRPTKSAGLYVQMAGRGTRLSPGKSNCLVLDFAGNVALHGPIDAVMPSAPGKGDGEPPTKVCPGCDSILAAAMRKCPDCGHDFPPPELKIEATASTLEVLSTGQPQWVSVSDISYDLHEKPGKPPSMLVSYLCGMVRHREWVCIEHDGYARQKAVQWWQKRAPGLQVPTTVEQALMQADSLRVPIEIAVRPSGRFTEVAGARFT</sequence>
<protein>
    <submittedName>
        <fullName evidence="3">DNA helicase</fullName>
    </submittedName>
</protein>
<dbReference type="Gene3D" id="3.40.50.300">
    <property type="entry name" value="P-loop containing nucleotide triphosphate hydrolases"/>
    <property type="match status" value="2"/>
</dbReference>
<accession>A0A178MT59</accession>
<reference evidence="3 4" key="1">
    <citation type="submission" date="2016-04" db="EMBL/GenBank/DDBJ databases">
        <title>Draft genome sequence of freshwater magnetotactic bacteria Magnetospirillum marisnigri SP-1 and Magnetospirillum moscoviense BB-1.</title>
        <authorList>
            <person name="Koziaeva V."/>
            <person name="Dziuba M.V."/>
            <person name="Ivanov T.M."/>
            <person name="Kuznetsov B."/>
            <person name="Grouzdev D.S."/>
        </authorList>
    </citation>
    <scope>NUCLEOTIDE SEQUENCE [LARGE SCALE GENOMIC DNA]</scope>
    <source>
        <strain evidence="3 4">SP-1</strain>
    </source>
</reference>
<gene>
    <name evidence="3" type="ORF">A6A04_14950</name>
</gene>
<dbReference type="InterPro" id="IPR006935">
    <property type="entry name" value="Helicase/UvrB_N"/>
</dbReference>
<dbReference type="GO" id="GO:0004386">
    <property type="term" value="F:helicase activity"/>
    <property type="evidence" value="ECO:0007669"/>
    <property type="project" value="UniProtKB-KW"/>
</dbReference>
<evidence type="ECO:0000313" key="4">
    <source>
        <dbReference type="Proteomes" id="UP000078428"/>
    </source>
</evidence>
<dbReference type="SUPFAM" id="SSF52540">
    <property type="entry name" value="P-loop containing nucleoside triphosphate hydrolases"/>
    <property type="match status" value="1"/>
</dbReference>
<dbReference type="SMART" id="SM00487">
    <property type="entry name" value="DEXDc"/>
    <property type="match status" value="1"/>
</dbReference>
<keyword evidence="3" id="KW-0378">Hydrolase</keyword>
<keyword evidence="3" id="KW-0347">Helicase</keyword>
<dbReference type="GO" id="GO:0016787">
    <property type="term" value="F:hydrolase activity"/>
    <property type="evidence" value="ECO:0007669"/>
    <property type="project" value="InterPro"/>
</dbReference>
<dbReference type="PROSITE" id="PS51192">
    <property type="entry name" value="HELICASE_ATP_BIND_1"/>
    <property type="match status" value="1"/>
</dbReference>
<evidence type="ECO:0000259" key="1">
    <source>
        <dbReference type="PROSITE" id="PS51192"/>
    </source>
</evidence>
<dbReference type="PANTHER" id="PTHR47396:SF1">
    <property type="entry name" value="ATP-DEPENDENT HELICASE IRC3-RELATED"/>
    <property type="match status" value="1"/>
</dbReference>
<dbReference type="SMART" id="SM00490">
    <property type="entry name" value="HELICc"/>
    <property type="match status" value="1"/>
</dbReference>
<evidence type="ECO:0000313" key="3">
    <source>
        <dbReference type="EMBL" id="OAN53011.1"/>
    </source>
</evidence>
<dbReference type="GO" id="GO:0005524">
    <property type="term" value="F:ATP binding"/>
    <property type="evidence" value="ECO:0007669"/>
    <property type="project" value="InterPro"/>
</dbReference>
<feature type="domain" description="Helicase ATP-binding" evidence="1">
    <location>
        <begin position="17"/>
        <end position="158"/>
    </location>
</feature>
<name>A0A178MT59_9PROT</name>
<proteinExistence type="predicted"/>
<dbReference type="OrthoDB" id="9803459at2"/>
<dbReference type="CDD" id="cd18799">
    <property type="entry name" value="SF2_C_EcoAI-like"/>
    <property type="match status" value="1"/>
</dbReference>